<organism evidence="2 3">
    <name type="scientific">Cronartium quercuum f. sp. fusiforme G11</name>
    <dbReference type="NCBI Taxonomy" id="708437"/>
    <lineage>
        <taxon>Eukaryota</taxon>
        <taxon>Fungi</taxon>
        <taxon>Dikarya</taxon>
        <taxon>Basidiomycota</taxon>
        <taxon>Pucciniomycotina</taxon>
        <taxon>Pucciniomycetes</taxon>
        <taxon>Pucciniales</taxon>
        <taxon>Coleosporiaceae</taxon>
        <taxon>Cronartium</taxon>
    </lineage>
</organism>
<feature type="compositionally biased region" description="Polar residues" evidence="1">
    <location>
        <begin position="50"/>
        <end position="64"/>
    </location>
</feature>
<evidence type="ECO:0000313" key="2">
    <source>
        <dbReference type="EMBL" id="KAG0144435.1"/>
    </source>
</evidence>
<sequence length="152" mass="16655">MGSGVPGSGGVELDGDMRNSRIRSDLKSFTEAELLSPTDPKGFHIITIEPHSSPNARNLTPDSVSSRKRCSNLTRLDQIPCLEPPEGLRLSMKPQPNLTEGDKRVASSIGKNNIVIIKGEMHTTEKFELDKGGQLNYAIVQDYEPVEVDEPI</sequence>
<reference evidence="2" key="1">
    <citation type="submission" date="2013-11" db="EMBL/GenBank/DDBJ databases">
        <title>Genome sequence of the fusiform rust pathogen reveals effectors for host alternation and coevolution with pine.</title>
        <authorList>
            <consortium name="DOE Joint Genome Institute"/>
            <person name="Smith K."/>
            <person name="Pendleton A."/>
            <person name="Kubisiak T."/>
            <person name="Anderson C."/>
            <person name="Salamov A."/>
            <person name="Aerts A."/>
            <person name="Riley R."/>
            <person name="Clum A."/>
            <person name="Lindquist E."/>
            <person name="Ence D."/>
            <person name="Campbell M."/>
            <person name="Kronenberg Z."/>
            <person name="Feau N."/>
            <person name="Dhillon B."/>
            <person name="Hamelin R."/>
            <person name="Burleigh J."/>
            <person name="Smith J."/>
            <person name="Yandell M."/>
            <person name="Nelson C."/>
            <person name="Grigoriev I."/>
            <person name="Davis J."/>
        </authorList>
    </citation>
    <scope>NUCLEOTIDE SEQUENCE</scope>
    <source>
        <strain evidence="2">G11</strain>
    </source>
</reference>
<proteinExistence type="predicted"/>
<feature type="region of interest" description="Disordered" evidence="1">
    <location>
        <begin position="84"/>
        <end position="104"/>
    </location>
</feature>
<protein>
    <submittedName>
        <fullName evidence="2">Uncharacterized protein</fullName>
    </submittedName>
</protein>
<gene>
    <name evidence="2" type="ORF">CROQUDRAFT_95029</name>
</gene>
<dbReference type="EMBL" id="MU167295">
    <property type="protein sequence ID" value="KAG0144435.1"/>
    <property type="molecule type" value="Genomic_DNA"/>
</dbReference>
<evidence type="ECO:0000313" key="3">
    <source>
        <dbReference type="Proteomes" id="UP000886653"/>
    </source>
</evidence>
<evidence type="ECO:0000256" key="1">
    <source>
        <dbReference type="SAM" id="MobiDB-lite"/>
    </source>
</evidence>
<dbReference type="Proteomes" id="UP000886653">
    <property type="component" value="Unassembled WGS sequence"/>
</dbReference>
<accession>A0A9P6NCZ0</accession>
<feature type="compositionally biased region" description="Gly residues" evidence="1">
    <location>
        <begin position="1"/>
        <end position="12"/>
    </location>
</feature>
<dbReference type="AlphaFoldDB" id="A0A9P6NCZ0"/>
<feature type="compositionally biased region" description="Basic and acidic residues" evidence="1">
    <location>
        <begin position="15"/>
        <end position="24"/>
    </location>
</feature>
<keyword evidence="3" id="KW-1185">Reference proteome</keyword>
<feature type="region of interest" description="Disordered" evidence="1">
    <location>
        <begin position="1"/>
        <end position="24"/>
    </location>
</feature>
<feature type="region of interest" description="Disordered" evidence="1">
    <location>
        <begin position="48"/>
        <end position="68"/>
    </location>
</feature>
<comment type="caution">
    <text evidence="2">The sequence shown here is derived from an EMBL/GenBank/DDBJ whole genome shotgun (WGS) entry which is preliminary data.</text>
</comment>
<name>A0A9P6NCZ0_9BASI</name>